<feature type="chain" id="PRO_5026802081" description="Carboxypeptidase regulatory-like domain-containing protein" evidence="1">
    <location>
        <begin position="21"/>
        <end position="189"/>
    </location>
</feature>
<organism evidence="2 3">
    <name type="scientific">Frigidibacter albus</name>
    <dbReference type="NCBI Taxonomy" id="1465486"/>
    <lineage>
        <taxon>Bacteria</taxon>
        <taxon>Pseudomonadati</taxon>
        <taxon>Pseudomonadota</taxon>
        <taxon>Alphaproteobacteria</taxon>
        <taxon>Rhodobacterales</taxon>
        <taxon>Paracoccaceae</taxon>
        <taxon>Frigidibacter</taxon>
    </lineage>
</organism>
<feature type="signal peptide" evidence="1">
    <location>
        <begin position="1"/>
        <end position="20"/>
    </location>
</feature>
<name>A0A6L8VGN1_9RHOB</name>
<dbReference type="RefSeq" id="WP_161344914.1">
    <property type="nucleotide sequence ID" value="NZ_BMGW01000004.1"/>
</dbReference>
<comment type="caution">
    <text evidence="2">The sequence shown here is derived from an EMBL/GenBank/DDBJ whole genome shotgun (WGS) entry which is preliminary data.</text>
</comment>
<dbReference type="AlphaFoldDB" id="A0A6L8VGN1"/>
<evidence type="ECO:0000313" key="2">
    <source>
        <dbReference type="EMBL" id="MZQ88871.1"/>
    </source>
</evidence>
<keyword evidence="1" id="KW-0732">Signal</keyword>
<protein>
    <recommendedName>
        <fullName evidence="4">Carboxypeptidase regulatory-like domain-containing protein</fullName>
    </recommendedName>
</protein>
<evidence type="ECO:0000313" key="3">
    <source>
        <dbReference type="Proteomes" id="UP000477083"/>
    </source>
</evidence>
<proteinExistence type="predicted"/>
<dbReference type="Proteomes" id="UP000477083">
    <property type="component" value="Unassembled WGS sequence"/>
</dbReference>
<keyword evidence="3" id="KW-1185">Reference proteome</keyword>
<sequence length="189" mass="20078">MLKRPPFLAALLLAALPANAGSDHGLLWNRTGLPAVFPLQVQTLDGEDRSLLLTDAATGEAALAAFIEGGRFFRVLVPPGSYRVSLAPGDIWAEDGEPQNGTVELAAPLTFGITGAGRKAGYRIDLREAGEAQVTSQGICQTLRLDPGSLGQPWGRIDSTPPGGRAEEFLRGDERFPAPEYVVISRPCD</sequence>
<dbReference type="OrthoDB" id="8265097at2"/>
<dbReference type="EMBL" id="WWNR01000004">
    <property type="protein sequence ID" value="MZQ88871.1"/>
    <property type="molecule type" value="Genomic_DNA"/>
</dbReference>
<evidence type="ECO:0008006" key="4">
    <source>
        <dbReference type="Google" id="ProtNLM"/>
    </source>
</evidence>
<evidence type="ECO:0000256" key="1">
    <source>
        <dbReference type="SAM" id="SignalP"/>
    </source>
</evidence>
<reference evidence="2 3" key="1">
    <citation type="submission" date="2020-01" db="EMBL/GenBank/DDBJ databases">
        <title>Frigidibacter albus SP32T (=CGMCC 1.13995T).</title>
        <authorList>
            <person name="Liao X."/>
        </authorList>
    </citation>
    <scope>NUCLEOTIDE SEQUENCE [LARGE SCALE GENOMIC DNA]</scope>
    <source>
        <strain evidence="2 3">SP32</strain>
    </source>
</reference>
<gene>
    <name evidence="2" type="ORF">GS660_07145</name>
</gene>
<accession>A0A6L8VGN1</accession>